<reference evidence="6" key="1">
    <citation type="submission" date="2016-06" db="UniProtKB">
        <authorList>
            <consortium name="WormBaseParasite"/>
        </authorList>
    </citation>
    <scope>IDENTIFICATION</scope>
</reference>
<keyword evidence="4" id="KW-0804">Transcription</keyword>
<sequence>LDMELEGIKLRDTFCYNRNEKQITPEILAETMCDDLDLPAGTFQTAIAQAIHQQIERALLKLNIHVGNQSLVDQFEWDMSEEKNNPEWFASKLAAELGLGGEFVAAISYSIRGQLSWNQKTYAYRNPSDADAWGPFLETLTDAEIEKKMRDQDRNTRRMRRLVNANPYGGL</sequence>
<comment type="similarity">
    <text evidence="2">Belongs to the SNF5 family.</text>
</comment>
<evidence type="ECO:0000256" key="4">
    <source>
        <dbReference type="ARBA" id="ARBA00023163"/>
    </source>
</evidence>
<dbReference type="PANTHER" id="PTHR10019">
    <property type="entry name" value="SNF5"/>
    <property type="match status" value="1"/>
</dbReference>
<dbReference type="WBParaSite" id="GPUH_0000096401-mRNA-1">
    <property type="protein sequence ID" value="GPUH_0000096401-mRNA-1"/>
    <property type="gene ID" value="GPUH_0000096401"/>
</dbReference>
<protein>
    <submittedName>
        <fullName evidence="6">Phage portal protein</fullName>
    </submittedName>
</protein>
<dbReference type="GO" id="GO:0000228">
    <property type="term" value="C:nuclear chromosome"/>
    <property type="evidence" value="ECO:0007669"/>
    <property type="project" value="InterPro"/>
</dbReference>
<evidence type="ECO:0000256" key="5">
    <source>
        <dbReference type="ARBA" id="ARBA00023242"/>
    </source>
</evidence>
<evidence type="ECO:0000256" key="2">
    <source>
        <dbReference type="ARBA" id="ARBA00010239"/>
    </source>
</evidence>
<keyword evidence="5" id="KW-0539">Nucleus</keyword>
<organism evidence="6">
    <name type="scientific">Gongylonema pulchrum</name>
    <dbReference type="NCBI Taxonomy" id="637853"/>
    <lineage>
        <taxon>Eukaryota</taxon>
        <taxon>Metazoa</taxon>
        <taxon>Ecdysozoa</taxon>
        <taxon>Nematoda</taxon>
        <taxon>Chromadorea</taxon>
        <taxon>Rhabditida</taxon>
        <taxon>Spirurina</taxon>
        <taxon>Spiruromorpha</taxon>
        <taxon>Spiruroidea</taxon>
        <taxon>Gongylonematidae</taxon>
        <taxon>Gongylonema</taxon>
    </lineage>
</organism>
<evidence type="ECO:0000256" key="3">
    <source>
        <dbReference type="ARBA" id="ARBA00023015"/>
    </source>
</evidence>
<dbReference type="AlphaFoldDB" id="A0A183CWX3"/>
<proteinExistence type="inferred from homology"/>
<dbReference type="GO" id="GO:0006338">
    <property type="term" value="P:chromatin remodeling"/>
    <property type="evidence" value="ECO:0007669"/>
    <property type="project" value="InterPro"/>
</dbReference>
<comment type="subcellular location">
    <subcellularLocation>
        <location evidence="1">Nucleus</location>
    </subcellularLocation>
</comment>
<keyword evidence="3" id="KW-0805">Transcription regulation</keyword>
<evidence type="ECO:0000313" key="6">
    <source>
        <dbReference type="WBParaSite" id="GPUH_0000096401-mRNA-1"/>
    </source>
</evidence>
<name>A0A183CWX3_9BILA</name>
<accession>A0A183CWX3</accession>
<evidence type="ECO:0000256" key="1">
    <source>
        <dbReference type="ARBA" id="ARBA00004123"/>
    </source>
</evidence>
<dbReference type="InterPro" id="IPR006939">
    <property type="entry name" value="SNF5"/>
</dbReference>
<dbReference type="Pfam" id="PF04855">
    <property type="entry name" value="SNF5"/>
    <property type="match status" value="2"/>
</dbReference>